<dbReference type="PANTHER" id="PTHR43796">
    <property type="entry name" value="CARBOXYNORSPERMIDINE SYNTHASE"/>
    <property type="match status" value="1"/>
</dbReference>
<dbReference type="PANTHER" id="PTHR43796:SF2">
    <property type="entry name" value="CARBOXYNORSPERMIDINE SYNTHASE"/>
    <property type="match status" value="1"/>
</dbReference>
<evidence type="ECO:0000313" key="2">
    <source>
        <dbReference type="EMBL" id="MDQ0164859.1"/>
    </source>
</evidence>
<accession>A0ABT9VV46</accession>
<keyword evidence="3" id="KW-1185">Reference proteome</keyword>
<dbReference type="InterPro" id="IPR036291">
    <property type="entry name" value="NAD(P)-bd_dom_sf"/>
</dbReference>
<dbReference type="Gene3D" id="3.40.50.720">
    <property type="entry name" value="NAD(P)-binding Rossmann-like Domain"/>
    <property type="match status" value="1"/>
</dbReference>
<dbReference type="Pfam" id="PF03435">
    <property type="entry name" value="Sacchrp_dh_NADP"/>
    <property type="match status" value="1"/>
</dbReference>
<reference evidence="2 3" key="1">
    <citation type="submission" date="2023-07" db="EMBL/GenBank/DDBJ databases">
        <title>Genomic Encyclopedia of Type Strains, Phase IV (KMG-IV): sequencing the most valuable type-strain genomes for metagenomic binning, comparative biology and taxonomic classification.</title>
        <authorList>
            <person name="Goeker M."/>
        </authorList>
    </citation>
    <scope>NUCLEOTIDE SEQUENCE [LARGE SCALE GENOMIC DNA]</scope>
    <source>
        <strain evidence="2 3">DSM 12751</strain>
    </source>
</reference>
<evidence type="ECO:0000313" key="3">
    <source>
        <dbReference type="Proteomes" id="UP001235840"/>
    </source>
</evidence>
<protein>
    <submittedName>
        <fullName evidence="2">Saccharopine dehydrogenase-like NADP-dependent oxidoreductase</fullName>
    </submittedName>
</protein>
<gene>
    <name evidence="2" type="ORF">J2S11_000759</name>
</gene>
<dbReference type="InterPro" id="IPR005097">
    <property type="entry name" value="Sacchrp_dh_NADP-bd"/>
</dbReference>
<dbReference type="RefSeq" id="WP_307391124.1">
    <property type="nucleotide sequence ID" value="NZ_BAAADK010000010.1"/>
</dbReference>
<proteinExistence type="predicted"/>
<evidence type="ECO:0000259" key="1">
    <source>
        <dbReference type="Pfam" id="PF03435"/>
    </source>
</evidence>
<comment type="caution">
    <text evidence="2">The sequence shown here is derived from an EMBL/GenBank/DDBJ whole genome shotgun (WGS) entry which is preliminary data.</text>
</comment>
<dbReference type="Gene3D" id="3.30.360.10">
    <property type="entry name" value="Dihydrodipicolinate Reductase, domain 2"/>
    <property type="match status" value="1"/>
</dbReference>
<dbReference type="SUPFAM" id="SSF51735">
    <property type="entry name" value="NAD(P)-binding Rossmann-fold domains"/>
    <property type="match status" value="1"/>
</dbReference>
<feature type="domain" description="Saccharopine dehydrogenase NADP binding" evidence="1">
    <location>
        <begin position="4"/>
        <end position="121"/>
    </location>
</feature>
<dbReference type="Proteomes" id="UP001235840">
    <property type="component" value="Unassembled WGS sequence"/>
</dbReference>
<organism evidence="2 3">
    <name type="scientific">Caldalkalibacillus horti</name>
    <dbReference type="NCBI Taxonomy" id="77523"/>
    <lineage>
        <taxon>Bacteria</taxon>
        <taxon>Bacillati</taxon>
        <taxon>Bacillota</taxon>
        <taxon>Bacilli</taxon>
        <taxon>Bacillales</taxon>
        <taxon>Bacillaceae</taxon>
        <taxon>Caldalkalibacillus</taxon>
    </lineage>
</organism>
<dbReference type="EMBL" id="JAUSTY010000003">
    <property type="protein sequence ID" value="MDQ0164859.1"/>
    <property type="molecule type" value="Genomic_DNA"/>
</dbReference>
<name>A0ABT9VV46_9BACI</name>
<sequence>MQRVMVVGASGVLGRLISQELLRQFQEIQLVVSDYKRDRGERLAASLGDGVSFSFVDVQDQSSILQAVKQVDIVIVAIEQEEPHIQEACINHKVLCIDVTVASKFIQKVQKLDQAAKKQGVGSIVMSGFIPGLSGVMVKEAISSFTEIKEVHVGLLQNTNAKTGASGIIDMLKIISQDVYTSHELHAKSTVPGFTVKRKMVFEKRVDHANPSVQREVRLIEHTERQELKKWLGIEHVYFWTAWNKSSFNILMSVLKRMGIVSLLTRLKNRAIVSKMSKHDPNQPEHAYLSVEVQGFVNRKPKVKTVALSTFSDYHTTAIFTAALAILAGKQEILGVTFPFQVVDMNRILSQMQEKEIVLEMNME</sequence>